<protein>
    <submittedName>
        <fullName evidence="1">Uncharacterized protein</fullName>
    </submittedName>
</protein>
<name>A0AAV9JGD6_9PEZI</name>
<organism evidence="1 2">
    <name type="scientific">Oleoguttula mirabilis</name>
    <dbReference type="NCBI Taxonomy" id="1507867"/>
    <lineage>
        <taxon>Eukaryota</taxon>
        <taxon>Fungi</taxon>
        <taxon>Dikarya</taxon>
        <taxon>Ascomycota</taxon>
        <taxon>Pezizomycotina</taxon>
        <taxon>Dothideomycetes</taxon>
        <taxon>Dothideomycetidae</taxon>
        <taxon>Mycosphaerellales</taxon>
        <taxon>Teratosphaeriaceae</taxon>
        <taxon>Oleoguttula</taxon>
    </lineage>
</organism>
<gene>
    <name evidence="1" type="ORF">LTR36_004605</name>
</gene>
<comment type="caution">
    <text evidence="1">The sequence shown here is derived from an EMBL/GenBank/DDBJ whole genome shotgun (WGS) entry which is preliminary data.</text>
</comment>
<proteinExistence type="predicted"/>
<keyword evidence="2" id="KW-1185">Reference proteome</keyword>
<accession>A0AAV9JGD6</accession>
<dbReference type="AlphaFoldDB" id="A0AAV9JGD6"/>
<reference evidence="1 2" key="1">
    <citation type="submission" date="2021-11" db="EMBL/GenBank/DDBJ databases">
        <title>Black yeast isolated from Biological Soil Crust.</title>
        <authorList>
            <person name="Kurbessoian T."/>
        </authorList>
    </citation>
    <scope>NUCLEOTIDE SEQUENCE [LARGE SCALE GENOMIC DNA]</scope>
    <source>
        <strain evidence="1 2">CCFEE 5522</strain>
    </source>
</reference>
<dbReference type="Proteomes" id="UP001324427">
    <property type="component" value="Unassembled WGS sequence"/>
</dbReference>
<evidence type="ECO:0000313" key="1">
    <source>
        <dbReference type="EMBL" id="KAK4544107.1"/>
    </source>
</evidence>
<evidence type="ECO:0000313" key="2">
    <source>
        <dbReference type="Proteomes" id="UP001324427"/>
    </source>
</evidence>
<dbReference type="EMBL" id="JAVFHQ010000027">
    <property type="protein sequence ID" value="KAK4544107.1"/>
    <property type="molecule type" value="Genomic_DNA"/>
</dbReference>
<sequence length="138" mass="15073">MASEPKYILSAGLGRFAALDPNAKAHFGPDAGAKTKEMLATSISKARAAGFEVIGVDINPQDPDDSLKRFTEQLQSSREWVGVNVGYGVRGHKEYTELFEKLLNTAWQVRPGIKIMFSNGPDEVITAIKRSFPEAFAS</sequence>